<dbReference type="EMBL" id="JANAVB010033618">
    <property type="protein sequence ID" value="KAJ6808060.1"/>
    <property type="molecule type" value="Genomic_DNA"/>
</dbReference>
<keyword evidence="3" id="KW-1185">Reference proteome</keyword>
<sequence length="103" mass="11660">MEEGIFTRAWRWTGTSVARGYLDRRARIESRRARGSLRLHRWGHVTNDGLRCGVRVSRWHGARGGPPRGGHGRRLMPWPRCSPALGRSGGGKRWFGVFLLGGR</sequence>
<protein>
    <submittedName>
        <fullName evidence="2">Extensin</fullName>
    </submittedName>
</protein>
<proteinExistence type="predicted"/>
<gene>
    <name evidence="2" type="ORF">M6B38_168725</name>
    <name evidence="1" type="ORF">M6B38_199940</name>
</gene>
<dbReference type="Proteomes" id="UP001140949">
    <property type="component" value="Unassembled WGS sequence"/>
</dbReference>
<accession>A0AAX6EVD6</accession>
<evidence type="ECO:0000313" key="2">
    <source>
        <dbReference type="EMBL" id="KAJ6808060.1"/>
    </source>
</evidence>
<name>A0AAX6EVD6_IRIPA</name>
<evidence type="ECO:0000313" key="3">
    <source>
        <dbReference type="Proteomes" id="UP001140949"/>
    </source>
</evidence>
<reference evidence="2" key="1">
    <citation type="journal article" date="2023" name="GigaByte">
        <title>Genome assembly of the bearded iris, Iris pallida Lam.</title>
        <authorList>
            <person name="Bruccoleri R.E."/>
            <person name="Oakeley E.J."/>
            <person name="Faust A.M.E."/>
            <person name="Altorfer M."/>
            <person name="Dessus-Babus S."/>
            <person name="Burckhardt D."/>
            <person name="Oertli M."/>
            <person name="Naumann U."/>
            <person name="Petersen F."/>
            <person name="Wong J."/>
        </authorList>
    </citation>
    <scope>NUCLEOTIDE SEQUENCE</scope>
    <source>
        <strain evidence="2">GSM-AAB239-AS_SAM_17_03QT</strain>
    </source>
</reference>
<evidence type="ECO:0000313" key="1">
    <source>
        <dbReference type="EMBL" id="KAJ6801075.1"/>
    </source>
</evidence>
<reference evidence="2" key="2">
    <citation type="submission" date="2023-04" db="EMBL/GenBank/DDBJ databases">
        <authorList>
            <person name="Bruccoleri R.E."/>
            <person name="Oakeley E.J."/>
            <person name="Faust A.-M."/>
            <person name="Dessus-Babus S."/>
            <person name="Altorfer M."/>
            <person name="Burckhardt D."/>
            <person name="Oertli M."/>
            <person name="Naumann U."/>
            <person name="Petersen F."/>
            <person name="Wong J."/>
        </authorList>
    </citation>
    <scope>NUCLEOTIDE SEQUENCE</scope>
    <source>
        <strain evidence="2">GSM-AAB239-AS_SAM_17_03QT</strain>
        <tissue evidence="2">Leaf</tissue>
    </source>
</reference>
<organism evidence="2 3">
    <name type="scientific">Iris pallida</name>
    <name type="common">Sweet iris</name>
    <dbReference type="NCBI Taxonomy" id="29817"/>
    <lineage>
        <taxon>Eukaryota</taxon>
        <taxon>Viridiplantae</taxon>
        <taxon>Streptophyta</taxon>
        <taxon>Embryophyta</taxon>
        <taxon>Tracheophyta</taxon>
        <taxon>Spermatophyta</taxon>
        <taxon>Magnoliopsida</taxon>
        <taxon>Liliopsida</taxon>
        <taxon>Asparagales</taxon>
        <taxon>Iridaceae</taxon>
        <taxon>Iridoideae</taxon>
        <taxon>Irideae</taxon>
        <taxon>Iris</taxon>
    </lineage>
</organism>
<dbReference type="EMBL" id="JANAVB010038417">
    <property type="protein sequence ID" value="KAJ6801075.1"/>
    <property type="molecule type" value="Genomic_DNA"/>
</dbReference>
<dbReference type="AlphaFoldDB" id="A0AAX6EVD6"/>
<comment type="caution">
    <text evidence="2">The sequence shown here is derived from an EMBL/GenBank/DDBJ whole genome shotgun (WGS) entry which is preliminary data.</text>
</comment>